<dbReference type="InterPro" id="IPR050817">
    <property type="entry name" value="DjlA_DnaK_co-chaperone"/>
</dbReference>
<dbReference type="Proteomes" id="UP000001745">
    <property type="component" value="Unassembled WGS sequence"/>
</dbReference>
<dbReference type="eggNOG" id="KOG0714">
    <property type="taxonomic scope" value="Eukaryota"/>
</dbReference>
<evidence type="ECO:0000313" key="4">
    <source>
        <dbReference type="Proteomes" id="UP000001745"/>
    </source>
</evidence>
<feature type="domain" description="J" evidence="2">
    <location>
        <begin position="9"/>
        <end position="75"/>
    </location>
</feature>
<dbReference type="PROSITE" id="PS50076">
    <property type="entry name" value="DNAJ_2"/>
    <property type="match status" value="1"/>
</dbReference>
<feature type="compositionally biased region" description="Low complexity" evidence="1">
    <location>
        <begin position="86"/>
        <end position="109"/>
    </location>
</feature>
<feature type="region of interest" description="Disordered" evidence="1">
    <location>
        <begin position="727"/>
        <end position="772"/>
    </location>
</feature>
<feature type="compositionally biased region" description="Basic residues" evidence="1">
    <location>
        <begin position="416"/>
        <end position="432"/>
    </location>
</feature>
<dbReference type="InterPro" id="IPR018253">
    <property type="entry name" value="DnaJ_domain_CS"/>
</dbReference>
<feature type="region of interest" description="Disordered" evidence="1">
    <location>
        <begin position="830"/>
        <end position="858"/>
    </location>
</feature>
<proteinExistence type="predicted"/>
<feature type="region of interest" description="Disordered" evidence="1">
    <location>
        <begin position="80"/>
        <end position="142"/>
    </location>
</feature>
<dbReference type="CDD" id="cd06257">
    <property type="entry name" value="DnaJ"/>
    <property type="match status" value="1"/>
</dbReference>
<feature type="compositionally biased region" description="Polar residues" evidence="1">
    <location>
        <begin position="545"/>
        <end position="567"/>
    </location>
</feature>
<keyword evidence="4" id="KW-1185">Reference proteome</keyword>
<feature type="region of interest" description="Disordered" evidence="1">
    <location>
        <begin position="508"/>
        <end position="567"/>
    </location>
</feature>
<feature type="compositionally biased region" description="Polar residues" evidence="1">
    <location>
        <begin position="588"/>
        <end position="607"/>
    </location>
</feature>
<feature type="compositionally biased region" description="Basic and acidic residues" evidence="1">
    <location>
        <begin position="433"/>
        <end position="450"/>
    </location>
</feature>
<organism evidence="3 4">
    <name type="scientific">Talaromyces stipitatus (strain ATCC 10500 / CBS 375.48 / QM 6759 / NRRL 1006)</name>
    <name type="common">Penicillium stipitatum</name>
    <dbReference type="NCBI Taxonomy" id="441959"/>
    <lineage>
        <taxon>Eukaryota</taxon>
        <taxon>Fungi</taxon>
        <taxon>Dikarya</taxon>
        <taxon>Ascomycota</taxon>
        <taxon>Pezizomycotina</taxon>
        <taxon>Eurotiomycetes</taxon>
        <taxon>Eurotiomycetidae</taxon>
        <taxon>Eurotiales</taxon>
        <taxon>Trichocomaceae</taxon>
        <taxon>Talaromyces</taxon>
        <taxon>Talaromyces sect. Talaromyces</taxon>
    </lineage>
</organism>
<dbReference type="SMART" id="SM00271">
    <property type="entry name" value="DnaJ"/>
    <property type="match status" value="1"/>
</dbReference>
<feature type="region of interest" description="Disordered" evidence="1">
    <location>
        <begin position="165"/>
        <end position="474"/>
    </location>
</feature>
<dbReference type="EMBL" id="EQ962653">
    <property type="protein sequence ID" value="EED22279.1"/>
    <property type="molecule type" value="Genomic_DNA"/>
</dbReference>
<dbReference type="InterPro" id="IPR001623">
    <property type="entry name" value="DnaJ_domain"/>
</dbReference>
<feature type="compositionally biased region" description="Polar residues" evidence="1">
    <location>
        <begin position="655"/>
        <end position="666"/>
    </location>
</feature>
<name>B8M3A7_TALSN</name>
<reference evidence="4" key="1">
    <citation type="journal article" date="2015" name="Genome Announc.">
        <title>Genome sequence of the AIDS-associated pathogen Penicillium marneffei (ATCC18224) and its near taxonomic relative Talaromyces stipitatus (ATCC10500).</title>
        <authorList>
            <person name="Nierman W.C."/>
            <person name="Fedorova-Abrams N.D."/>
            <person name="Andrianopoulos A."/>
        </authorList>
    </citation>
    <scope>NUCLEOTIDE SEQUENCE [LARGE SCALE GENOMIC DNA]</scope>
    <source>
        <strain evidence="4">ATCC 10500 / CBS 375.48 / QM 6759 / NRRL 1006</strain>
    </source>
</reference>
<protein>
    <submittedName>
        <fullName evidence="3">DnaJ domain protein</fullName>
    </submittedName>
</protein>
<dbReference type="PANTHER" id="PTHR24074">
    <property type="entry name" value="CO-CHAPERONE PROTEIN DJLA"/>
    <property type="match status" value="1"/>
</dbReference>
<dbReference type="FunFam" id="1.10.287.110:FF:000096">
    <property type="entry name" value="DnaJ domain protein"/>
    <property type="match status" value="1"/>
</dbReference>
<evidence type="ECO:0000256" key="1">
    <source>
        <dbReference type="SAM" id="MobiDB-lite"/>
    </source>
</evidence>
<sequence length="912" mass="100821">MVKADVRRDYYADLGVSPGADTEEIKKQFRKLALKYHPDRNPGREAEFITKFQAIQAAHEILCDSQQRLKYDTERLRAGYGKLYGPSSTNTPRRTNTTSYPANSTSKPPTSKPQPSRPASYQAPPSSGAQRYASYAKAAPQQPYDKMYEQQTRADAFRAFQGMKANGWSNFDPKSGRPTPPPWNASGGTTSSRGKSAYEQMNTRQHPDAFGRASTVRKKHGFAPGTPGGDEPMARNISSYSNTPRADRSSAFFDSVPAPTPKAKRTPASSRPETPVDEVLPEFERTSHKYATAGGERTYFSSAGLARAYSMRDSSSSSKARSRTNPPSPRSPARDRHRSASPGIRHPHKAYASSTSSSSSEDDLDSEVDQPTSKPSRKAVPKSRLRPGQTFQYQGPGSGEETSSSHSHHHTDYHSLRSHRRRRSLFNRSRPHSYHEFQDQSTDSDYHQGNDSDNSSFAARAQQAAQGSPLHPDQAAEGLANLSFSQNGAKSRSHDNLNKRFSASDWGDAIRPDLFAPNPANGHHRSRSKTSPARGRPGRRLDSKSPANGLSSSDEAAKQHTPNSWNQSQFSADAWAQHLQSKNWMFQPNQTQQGNSTSATTGRNVPRTTWRAAQGRQPAVATEAEEEEITVSAPSSKGTPTPVPDAMEIDDEPPSHSTKARTNGYVSSPLVPPKTDSSAKSGDDENAGKTSEWMSSLFNMSALHNVTPFTSSNNGGINDLNDIYTTLPFESRPNDPNTGRRMAPQRSKTSLPQPPKRPPRPAVVPSGNDPRNMVLPKQSWEIYERQMSAYIVEWNKFQRQMLQLLAMRQLGFETGLAPRWIDATGDSLRLNTKSTEDDADVQVGSGEESDADNDSDLLVPHNSHGGFKAYFNSVDDFARIIEHWSVALERHRDCMSQLGELRQWIRGHRKLA</sequence>
<evidence type="ECO:0000259" key="2">
    <source>
        <dbReference type="PROSITE" id="PS50076"/>
    </source>
</evidence>
<dbReference type="SUPFAM" id="SSF46565">
    <property type="entry name" value="Chaperone J-domain"/>
    <property type="match status" value="1"/>
</dbReference>
<dbReference type="OrthoDB" id="10265645at2759"/>
<dbReference type="STRING" id="441959.B8M3A7"/>
<feature type="compositionally biased region" description="Low complexity" evidence="1">
    <location>
        <begin position="306"/>
        <end position="325"/>
    </location>
</feature>
<dbReference type="VEuPathDB" id="FungiDB:TSTA_095250"/>
<feature type="compositionally biased region" description="Basic residues" evidence="1">
    <location>
        <begin position="375"/>
        <end position="385"/>
    </location>
</feature>
<feature type="region of interest" description="Disordered" evidence="1">
    <location>
        <begin position="588"/>
        <end position="690"/>
    </location>
</feature>
<feature type="compositionally biased region" description="Basic residues" evidence="1">
    <location>
        <begin position="335"/>
        <end position="349"/>
    </location>
</feature>
<dbReference type="InterPro" id="IPR036869">
    <property type="entry name" value="J_dom_sf"/>
</dbReference>
<dbReference type="GeneID" id="8103855"/>
<feature type="compositionally biased region" description="Pro residues" evidence="1">
    <location>
        <begin position="752"/>
        <end position="762"/>
    </location>
</feature>
<gene>
    <name evidence="3" type="ORF">TSTA_095250</name>
</gene>
<dbReference type="OMA" id="YGPPKAN"/>
<dbReference type="Gene3D" id="1.10.287.110">
    <property type="entry name" value="DnaJ domain"/>
    <property type="match status" value="1"/>
</dbReference>
<dbReference type="RefSeq" id="XP_002479242.1">
    <property type="nucleotide sequence ID" value="XM_002479197.1"/>
</dbReference>
<evidence type="ECO:0000313" key="3">
    <source>
        <dbReference type="EMBL" id="EED22279.1"/>
    </source>
</evidence>
<dbReference type="AlphaFoldDB" id="B8M3A7"/>
<dbReference type="HOGENOM" id="CLU_006836_1_0_1"/>
<dbReference type="Pfam" id="PF00226">
    <property type="entry name" value="DnaJ"/>
    <property type="match status" value="1"/>
</dbReference>
<dbReference type="PRINTS" id="PR00625">
    <property type="entry name" value="JDOMAIN"/>
</dbReference>
<feature type="compositionally biased region" description="Polar residues" evidence="1">
    <location>
        <begin position="186"/>
        <end position="204"/>
    </location>
</feature>
<dbReference type="PROSITE" id="PS00636">
    <property type="entry name" value="DNAJ_1"/>
    <property type="match status" value="1"/>
</dbReference>
<dbReference type="InParanoid" id="B8M3A7"/>
<dbReference type="PhylomeDB" id="B8M3A7"/>
<feature type="compositionally biased region" description="Polar residues" evidence="1">
    <location>
        <begin position="117"/>
        <end position="129"/>
    </location>
</feature>
<accession>B8M3A7</accession>